<dbReference type="PRINTS" id="PR00169">
    <property type="entry name" value="KCHANNEL"/>
</dbReference>
<dbReference type="AlphaFoldDB" id="A0AAE1AU56"/>
<gene>
    <name evidence="14" type="ORF">RRG08_028437</name>
</gene>
<dbReference type="FunFam" id="1.10.287.70:FF:000002">
    <property type="entry name" value="Potassium voltage-gated channel subfamily a member"/>
    <property type="match status" value="1"/>
</dbReference>
<accession>A0AAE1AU56</accession>
<evidence type="ECO:0000256" key="1">
    <source>
        <dbReference type="ARBA" id="ARBA00004141"/>
    </source>
</evidence>
<protein>
    <recommendedName>
        <fullName evidence="13">BTB domain-containing protein</fullName>
    </recommendedName>
</protein>
<dbReference type="SUPFAM" id="SSF81324">
    <property type="entry name" value="Voltage-gated potassium channels"/>
    <property type="match status" value="1"/>
</dbReference>
<dbReference type="InterPro" id="IPR005821">
    <property type="entry name" value="Ion_trans_dom"/>
</dbReference>
<evidence type="ECO:0000313" key="14">
    <source>
        <dbReference type="EMBL" id="KAK3794003.1"/>
    </source>
</evidence>
<keyword evidence="5" id="KW-0631">Potassium channel</keyword>
<dbReference type="GO" id="GO:0051260">
    <property type="term" value="P:protein homooligomerization"/>
    <property type="evidence" value="ECO:0007669"/>
    <property type="project" value="InterPro"/>
</dbReference>
<keyword evidence="7" id="KW-0630">Potassium</keyword>
<dbReference type="InterPro" id="IPR028325">
    <property type="entry name" value="VG_K_chnl"/>
</dbReference>
<evidence type="ECO:0000256" key="5">
    <source>
        <dbReference type="ARBA" id="ARBA00022826"/>
    </source>
</evidence>
<sequence>MEAPPHSPSGRRHTIVLHNPRPTLFELLGPSSSNSHSRLSDIHLADFSCHKERRGHARTYSNVTDKSGNNSSVYKNHSSCVEAAVDAEDDSNHLQKPLLLTTKHVLAVPEEEDRASSYGRCIEEELPLNHNCQEEGCERVTINVSGMKFETQLRTLERLPNTLLGDPNKRKRYWDASRNEFFFDRHRLTFPAILYYYQSGGRLKKPLEVPMDIFLNELNFYELGRTAIDCFKTNEGFIADPPLAEMPKEGWKRQLFNVLEYPESSMAAKVFAFCSVTAILVSVVTFCVETLPHFKNSGCKNISLKTADGVSAEISVVDYLDPLFIVESCCIAFFTAEIILRFIVSPSKLVFLKMSINWIDLISIAPYFVILIVNSQTSVCGAGNSPTGSGLSVLRVLRVVRILKLSKHSEGLKILGKTMKTSIRELSMFILFLGIATVIYAGAIFYLEMGQERSMFTSIPDAFWWSIVTMTTVGYGDYVPVGVAGKILGSFCVLSGVLAIALPVPVIVANFNNFYRHYTGRPIRGETAQWRSV</sequence>
<dbReference type="PANTHER" id="PTHR11537">
    <property type="entry name" value="VOLTAGE-GATED POTASSIUM CHANNEL"/>
    <property type="match status" value="1"/>
</dbReference>
<feature type="transmembrane region" description="Helical" evidence="12">
    <location>
        <begin position="270"/>
        <end position="291"/>
    </location>
</feature>
<evidence type="ECO:0000259" key="13">
    <source>
        <dbReference type="SMART" id="SM00225"/>
    </source>
</evidence>
<proteinExistence type="predicted"/>
<evidence type="ECO:0000256" key="8">
    <source>
        <dbReference type="ARBA" id="ARBA00022989"/>
    </source>
</evidence>
<dbReference type="PRINTS" id="PR01496">
    <property type="entry name" value="SHAKERCHANEL"/>
</dbReference>
<dbReference type="CDD" id="cd18377">
    <property type="entry name" value="BTB_POZ_Kv1_KCNA"/>
    <property type="match status" value="1"/>
</dbReference>
<evidence type="ECO:0000313" key="15">
    <source>
        <dbReference type="Proteomes" id="UP001283361"/>
    </source>
</evidence>
<dbReference type="EMBL" id="JAWDGP010001156">
    <property type="protein sequence ID" value="KAK3794003.1"/>
    <property type="molecule type" value="Genomic_DNA"/>
</dbReference>
<evidence type="ECO:0000256" key="7">
    <source>
        <dbReference type="ARBA" id="ARBA00022958"/>
    </source>
</evidence>
<keyword evidence="11" id="KW-0407">Ion channel</keyword>
<dbReference type="InterPro" id="IPR003968">
    <property type="entry name" value="K_chnl_volt-dep_Kv"/>
</dbReference>
<evidence type="ECO:0000256" key="10">
    <source>
        <dbReference type="ARBA" id="ARBA00023136"/>
    </source>
</evidence>
<keyword evidence="3" id="KW-0633">Potassium transport</keyword>
<dbReference type="Pfam" id="PF00520">
    <property type="entry name" value="Ion_trans"/>
    <property type="match status" value="1"/>
</dbReference>
<feature type="transmembrane region" description="Helical" evidence="12">
    <location>
        <begin position="323"/>
        <end position="344"/>
    </location>
</feature>
<dbReference type="SUPFAM" id="SSF54695">
    <property type="entry name" value="POZ domain"/>
    <property type="match status" value="1"/>
</dbReference>
<dbReference type="InterPro" id="IPR003131">
    <property type="entry name" value="T1-type_BTB"/>
</dbReference>
<dbReference type="InterPro" id="IPR000210">
    <property type="entry name" value="BTB/POZ_dom"/>
</dbReference>
<keyword evidence="10 12" id="KW-0472">Membrane</keyword>
<dbReference type="Gene3D" id="1.10.287.70">
    <property type="match status" value="1"/>
</dbReference>
<keyword evidence="4 12" id="KW-0812">Transmembrane</keyword>
<dbReference type="InterPro" id="IPR003972">
    <property type="entry name" value="K_chnl_volt-dep_Kv1"/>
</dbReference>
<dbReference type="Gene3D" id="1.20.120.350">
    <property type="entry name" value="Voltage-gated potassium channels. Chain C"/>
    <property type="match status" value="1"/>
</dbReference>
<keyword evidence="15" id="KW-1185">Reference proteome</keyword>
<dbReference type="FunFam" id="3.30.710.10:FF:000053">
    <property type="entry name" value="potassium voltage-gated channel subfamily A member 4"/>
    <property type="match status" value="1"/>
</dbReference>
<dbReference type="GO" id="GO:0008076">
    <property type="term" value="C:voltage-gated potassium channel complex"/>
    <property type="evidence" value="ECO:0007669"/>
    <property type="project" value="InterPro"/>
</dbReference>
<comment type="subcellular location">
    <subcellularLocation>
        <location evidence="1">Membrane</location>
        <topology evidence="1">Multi-pass membrane protein</topology>
    </subcellularLocation>
</comment>
<evidence type="ECO:0000256" key="2">
    <source>
        <dbReference type="ARBA" id="ARBA00022448"/>
    </source>
</evidence>
<dbReference type="GO" id="GO:0005251">
    <property type="term" value="F:delayed rectifier potassium channel activity"/>
    <property type="evidence" value="ECO:0007669"/>
    <property type="project" value="TreeGrafter"/>
</dbReference>
<dbReference type="Gene3D" id="3.30.710.10">
    <property type="entry name" value="Potassium Channel Kv1.1, Chain A"/>
    <property type="match status" value="1"/>
</dbReference>
<evidence type="ECO:0000256" key="11">
    <source>
        <dbReference type="ARBA" id="ARBA00023303"/>
    </source>
</evidence>
<evidence type="ECO:0000256" key="9">
    <source>
        <dbReference type="ARBA" id="ARBA00023065"/>
    </source>
</evidence>
<feature type="transmembrane region" description="Helical" evidence="12">
    <location>
        <begin position="487"/>
        <end position="511"/>
    </location>
</feature>
<dbReference type="Pfam" id="PF02214">
    <property type="entry name" value="BTB_2"/>
    <property type="match status" value="1"/>
</dbReference>
<keyword evidence="2" id="KW-0813">Transport</keyword>
<dbReference type="GO" id="GO:0001508">
    <property type="term" value="P:action potential"/>
    <property type="evidence" value="ECO:0007669"/>
    <property type="project" value="TreeGrafter"/>
</dbReference>
<evidence type="ECO:0000256" key="3">
    <source>
        <dbReference type="ARBA" id="ARBA00022538"/>
    </source>
</evidence>
<evidence type="ECO:0000256" key="12">
    <source>
        <dbReference type="SAM" id="Phobius"/>
    </source>
</evidence>
<dbReference type="PRINTS" id="PR01491">
    <property type="entry name" value="KVCHANNEL"/>
</dbReference>
<comment type="caution">
    <text evidence="14">The sequence shown here is derived from an EMBL/GenBank/DDBJ whole genome shotgun (WGS) entry which is preliminary data.</text>
</comment>
<evidence type="ECO:0000256" key="4">
    <source>
        <dbReference type="ARBA" id="ARBA00022692"/>
    </source>
</evidence>
<dbReference type="Proteomes" id="UP001283361">
    <property type="component" value="Unassembled WGS sequence"/>
</dbReference>
<name>A0AAE1AU56_9GAST</name>
<feature type="transmembrane region" description="Helical" evidence="12">
    <location>
        <begin position="426"/>
        <end position="447"/>
    </location>
</feature>
<keyword evidence="6" id="KW-0851">Voltage-gated channel</keyword>
<organism evidence="14 15">
    <name type="scientific">Elysia crispata</name>
    <name type="common">lettuce slug</name>
    <dbReference type="NCBI Taxonomy" id="231223"/>
    <lineage>
        <taxon>Eukaryota</taxon>
        <taxon>Metazoa</taxon>
        <taxon>Spiralia</taxon>
        <taxon>Lophotrochozoa</taxon>
        <taxon>Mollusca</taxon>
        <taxon>Gastropoda</taxon>
        <taxon>Heterobranchia</taxon>
        <taxon>Euthyneura</taxon>
        <taxon>Panpulmonata</taxon>
        <taxon>Sacoglossa</taxon>
        <taxon>Placobranchoidea</taxon>
        <taxon>Plakobranchidae</taxon>
        <taxon>Elysia</taxon>
    </lineage>
</organism>
<dbReference type="InterPro" id="IPR011333">
    <property type="entry name" value="SKP1/BTB/POZ_sf"/>
</dbReference>
<dbReference type="PANTHER" id="PTHR11537:SF155">
    <property type="entry name" value="POTASSIUM VOLTAGE-GATED CHANNEL SUBFAMILY A MEMBER 7"/>
    <property type="match status" value="1"/>
</dbReference>
<evidence type="ECO:0000256" key="6">
    <source>
        <dbReference type="ARBA" id="ARBA00022882"/>
    </source>
</evidence>
<dbReference type="SMART" id="SM00225">
    <property type="entry name" value="BTB"/>
    <property type="match status" value="1"/>
</dbReference>
<feature type="transmembrane region" description="Helical" evidence="12">
    <location>
        <begin position="356"/>
        <end position="375"/>
    </location>
</feature>
<keyword evidence="9" id="KW-0406">Ion transport</keyword>
<dbReference type="InterPro" id="IPR027359">
    <property type="entry name" value="Volt_channel_dom_sf"/>
</dbReference>
<keyword evidence="8 12" id="KW-1133">Transmembrane helix</keyword>
<feature type="domain" description="BTB" evidence="13">
    <location>
        <begin position="138"/>
        <end position="238"/>
    </location>
</feature>
<reference evidence="14" key="1">
    <citation type="journal article" date="2023" name="G3 (Bethesda)">
        <title>A reference genome for the long-term kleptoplast-retaining sea slug Elysia crispata morphotype clarki.</title>
        <authorList>
            <person name="Eastman K.E."/>
            <person name="Pendleton A.L."/>
            <person name="Shaikh M.A."/>
            <person name="Suttiyut T."/>
            <person name="Ogas R."/>
            <person name="Tomko P."/>
            <person name="Gavelis G."/>
            <person name="Widhalm J.R."/>
            <person name="Wisecaver J.H."/>
        </authorList>
    </citation>
    <scope>NUCLEOTIDE SEQUENCE</scope>
    <source>
        <strain evidence="14">ECLA1</strain>
    </source>
</reference>